<evidence type="ECO:0000256" key="5">
    <source>
        <dbReference type="ARBA" id="ARBA00022519"/>
    </source>
</evidence>
<dbReference type="InterPro" id="IPR013563">
    <property type="entry name" value="Oligopep_ABC_C"/>
</dbReference>
<dbReference type="PROSITE" id="PS50893">
    <property type="entry name" value="ABC_TRANSPORTER_2"/>
    <property type="match status" value="1"/>
</dbReference>
<feature type="domain" description="ABC transporter" evidence="10">
    <location>
        <begin position="2"/>
        <end position="247"/>
    </location>
</feature>
<dbReference type="InterPro" id="IPR003593">
    <property type="entry name" value="AAA+_ATPase"/>
</dbReference>
<dbReference type="Gene3D" id="3.40.50.300">
    <property type="entry name" value="P-loop containing nucleotide triphosphate hydrolases"/>
    <property type="match status" value="1"/>
</dbReference>
<dbReference type="InParanoid" id="A0A4R5DRZ1"/>
<keyword evidence="7 11" id="KW-0067">ATP-binding</keyword>
<dbReference type="AlphaFoldDB" id="A0A4R5DRZ1"/>
<accession>A0A4R5DRZ1</accession>
<sequence>MLTIRDLTVRIGTHEIVSIDELDLAPGRRLGLVGESGSGKTMTAMSIVGLQPREATVTGSIVFDGRELVGLTDRQFADVRGADMGVVFQDPLRALNPTMRVGKQIGEAVRLTGDLSRAEVKARVHDLMAQVQLPEPERLARRYPHQLSGGQRQRVLIAMAIASRPRLLVADEPTTALDVTVQKGILELIDEVSTENDMSVIFVSHSLGVVRKISDDVAVLYGGRLVEMGPGAAIVDRPRHRYTEALIEANPDHADPEQAEAVIGQPLTTIPGAVPALGNFPSGCRFRDRCPHHLDECADEPPVTRQSDQHRYACWNPATAAVGTGGGSGGERDGAAR</sequence>
<comment type="caution">
    <text evidence="11">The sequence shown here is derived from an EMBL/GenBank/DDBJ whole genome shotgun (WGS) entry which is preliminary data.</text>
</comment>
<dbReference type="NCBIfam" id="TIGR01727">
    <property type="entry name" value="oligo_HPY"/>
    <property type="match status" value="1"/>
</dbReference>
<keyword evidence="6" id="KW-0547">Nucleotide-binding</keyword>
<keyword evidence="8" id="KW-1278">Translocase</keyword>
<dbReference type="SMART" id="SM00382">
    <property type="entry name" value="AAA"/>
    <property type="match status" value="1"/>
</dbReference>
<gene>
    <name evidence="11" type="ORF">E1269_05655</name>
</gene>
<keyword evidence="4" id="KW-1003">Cell membrane</keyword>
<name>A0A4R5DRZ1_9ACTN</name>
<evidence type="ECO:0000256" key="4">
    <source>
        <dbReference type="ARBA" id="ARBA00022475"/>
    </source>
</evidence>
<dbReference type="CDD" id="cd03257">
    <property type="entry name" value="ABC_NikE_OppD_transporters"/>
    <property type="match status" value="1"/>
</dbReference>
<dbReference type="OrthoDB" id="3677453at2"/>
<dbReference type="PANTHER" id="PTHR43297:SF14">
    <property type="entry name" value="ATPASE AAA-TYPE CORE DOMAIN-CONTAINING PROTEIN"/>
    <property type="match status" value="1"/>
</dbReference>
<dbReference type="InterPro" id="IPR017871">
    <property type="entry name" value="ABC_transporter-like_CS"/>
</dbReference>
<dbReference type="GO" id="GO:0015833">
    <property type="term" value="P:peptide transport"/>
    <property type="evidence" value="ECO:0007669"/>
    <property type="project" value="InterPro"/>
</dbReference>
<dbReference type="SUPFAM" id="SSF52540">
    <property type="entry name" value="P-loop containing nucleoside triphosphate hydrolases"/>
    <property type="match status" value="1"/>
</dbReference>
<evidence type="ECO:0000256" key="2">
    <source>
        <dbReference type="ARBA" id="ARBA00005417"/>
    </source>
</evidence>
<evidence type="ECO:0000256" key="3">
    <source>
        <dbReference type="ARBA" id="ARBA00022448"/>
    </source>
</evidence>
<dbReference type="InterPro" id="IPR027417">
    <property type="entry name" value="P-loop_NTPase"/>
</dbReference>
<evidence type="ECO:0000259" key="10">
    <source>
        <dbReference type="PROSITE" id="PS50893"/>
    </source>
</evidence>
<dbReference type="GO" id="GO:0016887">
    <property type="term" value="F:ATP hydrolysis activity"/>
    <property type="evidence" value="ECO:0007669"/>
    <property type="project" value="InterPro"/>
</dbReference>
<keyword evidence="5" id="KW-0997">Cell inner membrane</keyword>
<dbReference type="PROSITE" id="PS00211">
    <property type="entry name" value="ABC_TRANSPORTER_1"/>
    <property type="match status" value="1"/>
</dbReference>
<dbReference type="InterPro" id="IPR003439">
    <property type="entry name" value="ABC_transporter-like_ATP-bd"/>
</dbReference>
<evidence type="ECO:0000313" key="12">
    <source>
        <dbReference type="Proteomes" id="UP000294739"/>
    </source>
</evidence>
<organism evidence="11 12">
    <name type="scientific">Jiangella asiatica</name>
    <dbReference type="NCBI Taxonomy" id="2530372"/>
    <lineage>
        <taxon>Bacteria</taxon>
        <taxon>Bacillati</taxon>
        <taxon>Actinomycetota</taxon>
        <taxon>Actinomycetes</taxon>
        <taxon>Jiangellales</taxon>
        <taxon>Jiangellaceae</taxon>
        <taxon>Jiangella</taxon>
    </lineage>
</organism>
<evidence type="ECO:0000313" key="11">
    <source>
        <dbReference type="EMBL" id="TDE13593.1"/>
    </source>
</evidence>
<dbReference type="Pfam" id="PF08352">
    <property type="entry name" value="oligo_HPY"/>
    <property type="match status" value="1"/>
</dbReference>
<dbReference type="FunFam" id="3.40.50.300:FF:000016">
    <property type="entry name" value="Oligopeptide ABC transporter ATP-binding component"/>
    <property type="match status" value="1"/>
</dbReference>
<comment type="subcellular location">
    <subcellularLocation>
        <location evidence="1">Cell membrane</location>
        <topology evidence="1">Peripheral membrane protein</topology>
    </subcellularLocation>
</comment>
<dbReference type="GO" id="GO:0005886">
    <property type="term" value="C:plasma membrane"/>
    <property type="evidence" value="ECO:0007669"/>
    <property type="project" value="UniProtKB-SubCell"/>
</dbReference>
<dbReference type="PANTHER" id="PTHR43297">
    <property type="entry name" value="OLIGOPEPTIDE TRANSPORT ATP-BINDING PROTEIN APPD"/>
    <property type="match status" value="1"/>
</dbReference>
<evidence type="ECO:0000256" key="8">
    <source>
        <dbReference type="ARBA" id="ARBA00022967"/>
    </source>
</evidence>
<dbReference type="EMBL" id="SMKZ01000005">
    <property type="protein sequence ID" value="TDE13593.1"/>
    <property type="molecule type" value="Genomic_DNA"/>
</dbReference>
<keyword evidence="12" id="KW-1185">Reference proteome</keyword>
<evidence type="ECO:0000256" key="6">
    <source>
        <dbReference type="ARBA" id="ARBA00022741"/>
    </source>
</evidence>
<evidence type="ECO:0000256" key="1">
    <source>
        <dbReference type="ARBA" id="ARBA00004202"/>
    </source>
</evidence>
<keyword evidence="9" id="KW-0472">Membrane</keyword>
<reference evidence="11 12" key="1">
    <citation type="submission" date="2019-03" db="EMBL/GenBank/DDBJ databases">
        <title>Draft genome sequences of novel Actinobacteria.</title>
        <authorList>
            <person name="Sahin N."/>
            <person name="Ay H."/>
            <person name="Saygin H."/>
        </authorList>
    </citation>
    <scope>NUCLEOTIDE SEQUENCE [LARGE SCALE GENOMIC DNA]</scope>
    <source>
        <strain evidence="11 12">5K138</strain>
    </source>
</reference>
<dbReference type="Proteomes" id="UP000294739">
    <property type="component" value="Unassembled WGS sequence"/>
</dbReference>
<comment type="similarity">
    <text evidence="2">Belongs to the ABC transporter superfamily.</text>
</comment>
<dbReference type="GO" id="GO:0005524">
    <property type="term" value="F:ATP binding"/>
    <property type="evidence" value="ECO:0007669"/>
    <property type="project" value="UniProtKB-KW"/>
</dbReference>
<keyword evidence="3" id="KW-0813">Transport</keyword>
<evidence type="ECO:0000256" key="7">
    <source>
        <dbReference type="ARBA" id="ARBA00022840"/>
    </source>
</evidence>
<protein>
    <submittedName>
        <fullName evidence="11">ABC transporter ATP-binding protein</fullName>
    </submittedName>
</protein>
<dbReference type="Pfam" id="PF00005">
    <property type="entry name" value="ABC_tran"/>
    <property type="match status" value="1"/>
</dbReference>
<evidence type="ECO:0000256" key="9">
    <source>
        <dbReference type="ARBA" id="ARBA00023136"/>
    </source>
</evidence>
<proteinExistence type="inferred from homology"/>
<dbReference type="InterPro" id="IPR050388">
    <property type="entry name" value="ABC_Ni/Peptide_Import"/>
</dbReference>